<feature type="region of interest" description="Disordered" evidence="1">
    <location>
        <begin position="1"/>
        <end position="58"/>
    </location>
</feature>
<feature type="compositionally biased region" description="Polar residues" evidence="1">
    <location>
        <begin position="38"/>
        <end position="55"/>
    </location>
</feature>
<dbReference type="EMBL" id="MJFZ01000501">
    <property type="protein sequence ID" value="RAW28272.1"/>
    <property type="molecule type" value="Genomic_DNA"/>
</dbReference>
<dbReference type="OrthoDB" id="10481000at2759"/>
<accession>A0A329RXW5</accession>
<gene>
    <name evidence="2" type="ORF">PC110_g15341</name>
</gene>
<protein>
    <submittedName>
        <fullName evidence="2">Uncharacterized protein</fullName>
    </submittedName>
</protein>
<evidence type="ECO:0000313" key="2">
    <source>
        <dbReference type="EMBL" id="RAW28272.1"/>
    </source>
</evidence>
<keyword evidence="3" id="KW-1185">Reference proteome</keyword>
<proteinExistence type="predicted"/>
<dbReference type="VEuPathDB" id="FungiDB:PC110_g15341"/>
<dbReference type="AlphaFoldDB" id="A0A329RXW5"/>
<evidence type="ECO:0000256" key="1">
    <source>
        <dbReference type="SAM" id="MobiDB-lite"/>
    </source>
</evidence>
<dbReference type="Proteomes" id="UP000251314">
    <property type="component" value="Unassembled WGS sequence"/>
</dbReference>
<sequence length="294" mass="32168">MGLTSADNAYMASTEPEPECDPGEGPQASGEGDGDVEASTNPSSTVHAANQSQIHAPSDGDLLEAAEYVNTVPTRWMGHKIRHQVKQRAARKVQALLELPGVLNRLRTLYTRHPIYVGPRVDHDHVLEEVGLPEEVLQITESFNPKGIRFKDIGHYDMFKCYGDCFMDTCENVASAVYCRVGIKLFTNTDLGVGDVVGDPQVFFVRMMVFKKGNPTRNSNRTYQQSGNMQIAAPGSLESQRLSSQPRSTTTAFALVCSTSTFASVHQHVPPSVVYVLPGAQRVHNVHASPNAMQ</sequence>
<organism evidence="2 3">
    <name type="scientific">Phytophthora cactorum</name>
    <dbReference type="NCBI Taxonomy" id="29920"/>
    <lineage>
        <taxon>Eukaryota</taxon>
        <taxon>Sar</taxon>
        <taxon>Stramenopiles</taxon>
        <taxon>Oomycota</taxon>
        <taxon>Peronosporomycetes</taxon>
        <taxon>Peronosporales</taxon>
        <taxon>Peronosporaceae</taxon>
        <taxon>Phytophthora</taxon>
    </lineage>
</organism>
<name>A0A329RXW5_9STRA</name>
<comment type="caution">
    <text evidence="2">The sequence shown here is derived from an EMBL/GenBank/DDBJ whole genome shotgun (WGS) entry which is preliminary data.</text>
</comment>
<evidence type="ECO:0000313" key="3">
    <source>
        <dbReference type="Proteomes" id="UP000251314"/>
    </source>
</evidence>
<reference evidence="2 3" key="1">
    <citation type="submission" date="2018-01" db="EMBL/GenBank/DDBJ databases">
        <title>Draft genome of the strawberry crown rot pathogen Phytophthora cactorum.</title>
        <authorList>
            <person name="Armitage A.D."/>
            <person name="Lysoe E."/>
            <person name="Nellist C.F."/>
            <person name="Harrison R.J."/>
            <person name="Brurberg M.B."/>
        </authorList>
    </citation>
    <scope>NUCLEOTIDE SEQUENCE [LARGE SCALE GENOMIC DNA]</scope>
    <source>
        <strain evidence="2 3">10300</strain>
    </source>
</reference>